<dbReference type="Proteomes" id="UP000314294">
    <property type="component" value="Unassembled WGS sequence"/>
</dbReference>
<sequence>MPVPSAGSFCRFPLPTPGPRVPSPTP</sequence>
<evidence type="ECO:0000313" key="2">
    <source>
        <dbReference type="EMBL" id="TNN30077.1"/>
    </source>
</evidence>
<feature type="region of interest" description="Disordered" evidence="1">
    <location>
        <begin position="1"/>
        <end position="26"/>
    </location>
</feature>
<keyword evidence="3" id="KW-1185">Reference proteome</keyword>
<evidence type="ECO:0000313" key="3">
    <source>
        <dbReference type="Proteomes" id="UP000314294"/>
    </source>
</evidence>
<comment type="caution">
    <text evidence="2">The sequence shown here is derived from an EMBL/GenBank/DDBJ whole genome shotgun (WGS) entry which is preliminary data.</text>
</comment>
<dbReference type="AlphaFoldDB" id="A0A4Z2EM99"/>
<feature type="compositionally biased region" description="Pro residues" evidence="1">
    <location>
        <begin position="14"/>
        <end position="26"/>
    </location>
</feature>
<proteinExistence type="predicted"/>
<protein>
    <submittedName>
        <fullName evidence="2">Uncharacterized protein</fullName>
    </submittedName>
</protein>
<dbReference type="EMBL" id="SRLO01004878">
    <property type="protein sequence ID" value="TNN30077.1"/>
    <property type="molecule type" value="Genomic_DNA"/>
</dbReference>
<accession>A0A4Z2EM99</accession>
<name>A0A4Z2EM99_9TELE</name>
<organism evidence="2 3">
    <name type="scientific">Liparis tanakae</name>
    <name type="common">Tanaka's snailfish</name>
    <dbReference type="NCBI Taxonomy" id="230148"/>
    <lineage>
        <taxon>Eukaryota</taxon>
        <taxon>Metazoa</taxon>
        <taxon>Chordata</taxon>
        <taxon>Craniata</taxon>
        <taxon>Vertebrata</taxon>
        <taxon>Euteleostomi</taxon>
        <taxon>Actinopterygii</taxon>
        <taxon>Neopterygii</taxon>
        <taxon>Teleostei</taxon>
        <taxon>Neoteleostei</taxon>
        <taxon>Acanthomorphata</taxon>
        <taxon>Eupercaria</taxon>
        <taxon>Perciformes</taxon>
        <taxon>Cottioidei</taxon>
        <taxon>Cottales</taxon>
        <taxon>Liparidae</taxon>
        <taxon>Liparis</taxon>
    </lineage>
</organism>
<reference evidence="2 3" key="1">
    <citation type="submission" date="2019-03" db="EMBL/GenBank/DDBJ databases">
        <title>First draft genome of Liparis tanakae, snailfish: a comprehensive survey of snailfish specific genes.</title>
        <authorList>
            <person name="Kim W."/>
            <person name="Song I."/>
            <person name="Jeong J.-H."/>
            <person name="Kim D."/>
            <person name="Kim S."/>
            <person name="Ryu S."/>
            <person name="Song J.Y."/>
            <person name="Lee S.K."/>
        </authorList>
    </citation>
    <scope>NUCLEOTIDE SEQUENCE [LARGE SCALE GENOMIC DNA]</scope>
    <source>
        <tissue evidence="2">Muscle</tissue>
    </source>
</reference>
<evidence type="ECO:0000256" key="1">
    <source>
        <dbReference type="SAM" id="MobiDB-lite"/>
    </source>
</evidence>
<gene>
    <name evidence="2" type="ORF">EYF80_059772</name>
</gene>